<dbReference type="EMBL" id="JAODUO010000075">
    <property type="protein sequence ID" value="KAK2190568.1"/>
    <property type="molecule type" value="Genomic_DNA"/>
</dbReference>
<organism evidence="1 2">
    <name type="scientific">Ridgeia piscesae</name>
    <name type="common">Tubeworm</name>
    <dbReference type="NCBI Taxonomy" id="27915"/>
    <lineage>
        <taxon>Eukaryota</taxon>
        <taxon>Metazoa</taxon>
        <taxon>Spiralia</taxon>
        <taxon>Lophotrochozoa</taxon>
        <taxon>Annelida</taxon>
        <taxon>Polychaeta</taxon>
        <taxon>Sedentaria</taxon>
        <taxon>Canalipalpata</taxon>
        <taxon>Sabellida</taxon>
        <taxon>Siboglinidae</taxon>
        <taxon>Ridgeia</taxon>
    </lineage>
</organism>
<reference evidence="1" key="1">
    <citation type="journal article" date="2023" name="Mol. Biol. Evol.">
        <title>Third-Generation Sequencing Reveals the Adaptive Role of the Epigenome in Three Deep-Sea Polychaetes.</title>
        <authorList>
            <person name="Perez M."/>
            <person name="Aroh O."/>
            <person name="Sun Y."/>
            <person name="Lan Y."/>
            <person name="Juniper S.K."/>
            <person name="Young C.R."/>
            <person name="Angers B."/>
            <person name="Qian P.Y."/>
        </authorList>
    </citation>
    <scope>NUCLEOTIDE SEQUENCE</scope>
    <source>
        <strain evidence="1">R07B-5</strain>
    </source>
</reference>
<sequence>MLQLMREGCSYTYPPLSIARYSFIQLSELEQCRVKKLAECFNTTPQDSNPGSRS</sequence>
<evidence type="ECO:0000313" key="1">
    <source>
        <dbReference type="EMBL" id="KAK2190568.1"/>
    </source>
</evidence>
<accession>A0AAD9UI99</accession>
<dbReference type="Proteomes" id="UP001209878">
    <property type="component" value="Unassembled WGS sequence"/>
</dbReference>
<evidence type="ECO:0000313" key="2">
    <source>
        <dbReference type="Proteomes" id="UP001209878"/>
    </source>
</evidence>
<gene>
    <name evidence="1" type="ORF">NP493_75g00010</name>
</gene>
<comment type="caution">
    <text evidence="1">The sequence shown here is derived from an EMBL/GenBank/DDBJ whole genome shotgun (WGS) entry which is preliminary data.</text>
</comment>
<name>A0AAD9UI99_RIDPI</name>
<keyword evidence="2" id="KW-1185">Reference proteome</keyword>
<dbReference type="AlphaFoldDB" id="A0AAD9UI99"/>
<proteinExistence type="predicted"/>
<protein>
    <submittedName>
        <fullName evidence="1">Uncharacterized protein</fullName>
    </submittedName>
</protein>